<keyword evidence="10" id="KW-1185">Reference proteome</keyword>
<dbReference type="NCBIfam" id="TIGR01145">
    <property type="entry name" value="ATP_synt_delta"/>
    <property type="match status" value="1"/>
</dbReference>
<evidence type="ECO:0000256" key="5">
    <source>
        <dbReference type="ARBA" id="ARBA00023136"/>
    </source>
</evidence>
<evidence type="ECO:0000256" key="3">
    <source>
        <dbReference type="ARBA" id="ARBA00022781"/>
    </source>
</evidence>
<gene>
    <name evidence="8 9" type="primary">atpH</name>
    <name evidence="9" type="ORF">Psch_03956</name>
</gene>
<reference evidence="9 10" key="1">
    <citation type="journal article" date="2018" name="Environ. Microbiol.">
        <title>Novel energy conservation strategies and behaviour of Pelotomaculum schinkii driving syntrophic propionate catabolism.</title>
        <authorList>
            <person name="Hidalgo-Ahumada C.A.P."/>
            <person name="Nobu M.K."/>
            <person name="Narihiro T."/>
            <person name="Tamaki H."/>
            <person name="Liu W.T."/>
            <person name="Kamagata Y."/>
            <person name="Stams A.J.M."/>
            <person name="Imachi H."/>
            <person name="Sousa D.Z."/>
        </authorList>
    </citation>
    <scope>NUCLEOTIDE SEQUENCE [LARGE SCALE GENOMIC DNA]</scope>
    <source>
        <strain evidence="9 10">HH</strain>
    </source>
</reference>
<evidence type="ECO:0000256" key="2">
    <source>
        <dbReference type="ARBA" id="ARBA00022448"/>
    </source>
</evidence>
<dbReference type="PROSITE" id="PS00389">
    <property type="entry name" value="ATPASE_DELTA"/>
    <property type="match status" value="1"/>
</dbReference>
<dbReference type="SUPFAM" id="SSF47928">
    <property type="entry name" value="N-terminal domain of the delta subunit of the F1F0-ATP synthase"/>
    <property type="match status" value="1"/>
</dbReference>
<keyword evidence="6 8" id="KW-0139">CF(1)</keyword>
<comment type="caution">
    <text evidence="9">The sequence shown here is derived from an EMBL/GenBank/DDBJ whole genome shotgun (WGS) entry which is preliminary data.</text>
</comment>
<comment type="function">
    <text evidence="8">F(1)F(0) ATP synthase produces ATP from ADP in the presence of a proton or sodium gradient. F-type ATPases consist of two structural domains, F(1) containing the extramembraneous catalytic core and F(0) containing the membrane proton channel, linked together by a central stalk and a peripheral stalk. During catalysis, ATP synthesis in the catalytic domain of F(1) is coupled via a rotary mechanism of the central stalk subunits to proton translocation.</text>
</comment>
<evidence type="ECO:0000256" key="6">
    <source>
        <dbReference type="ARBA" id="ARBA00023196"/>
    </source>
</evidence>
<dbReference type="GO" id="GO:0005886">
    <property type="term" value="C:plasma membrane"/>
    <property type="evidence" value="ECO:0007669"/>
    <property type="project" value="UniProtKB-SubCell"/>
</dbReference>
<evidence type="ECO:0000256" key="4">
    <source>
        <dbReference type="ARBA" id="ARBA00023065"/>
    </source>
</evidence>
<dbReference type="Pfam" id="PF00213">
    <property type="entry name" value="OSCP"/>
    <property type="match status" value="1"/>
</dbReference>
<keyword evidence="2 8" id="KW-0813">Transport</keyword>
<dbReference type="AlphaFoldDB" id="A0A4Y7R6G9"/>
<dbReference type="InterPro" id="IPR020781">
    <property type="entry name" value="ATPase_OSCP/d_CS"/>
</dbReference>
<name>A0A4Y7R6G9_9FIRM</name>
<keyword evidence="8" id="KW-1003">Cell membrane</keyword>
<proteinExistence type="inferred from homology"/>
<organism evidence="9 10">
    <name type="scientific">Pelotomaculum schinkii</name>
    <dbReference type="NCBI Taxonomy" id="78350"/>
    <lineage>
        <taxon>Bacteria</taxon>
        <taxon>Bacillati</taxon>
        <taxon>Bacillota</taxon>
        <taxon>Clostridia</taxon>
        <taxon>Eubacteriales</taxon>
        <taxon>Desulfotomaculaceae</taxon>
        <taxon>Pelotomaculum</taxon>
    </lineage>
</organism>
<dbReference type="Proteomes" id="UP000298324">
    <property type="component" value="Unassembled WGS sequence"/>
</dbReference>
<comment type="similarity">
    <text evidence="8">Belongs to the ATPase delta chain family.</text>
</comment>
<dbReference type="Gene3D" id="1.10.520.20">
    <property type="entry name" value="N-terminal domain of the delta subunit of the F1F0-ATP synthase"/>
    <property type="match status" value="1"/>
</dbReference>
<dbReference type="RefSeq" id="WP_134216718.1">
    <property type="nucleotide sequence ID" value="NZ_QFGA01000004.1"/>
</dbReference>
<dbReference type="PANTHER" id="PTHR11910">
    <property type="entry name" value="ATP SYNTHASE DELTA CHAIN"/>
    <property type="match status" value="1"/>
</dbReference>
<comment type="subcellular location">
    <subcellularLocation>
        <location evidence="8">Cell membrane</location>
        <topology evidence="8">Peripheral membrane protein</topology>
    </subcellularLocation>
    <subcellularLocation>
        <location evidence="1">Membrane</location>
    </subcellularLocation>
</comment>
<dbReference type="InterPro" id="IPR026015">
    <property type="entry name" value="ATP_synth_OSCP/delta_N_sf"/>
</dbReference>
<dbReference type="GO" id="GO:0046933">
    <property type="term" value="F:proton-transporting ATP synthase activity, rotational mechanism"/>
    <property type="evidence" value="ECO:0007669"/>
    <property type="project" value="UniProtKB-UniRule"/>
</dbReference>
<evidence type="ECO:0000313" key="9">
    <source>
        <dbReference type="EMBL" id="TEB04231.1"/>
    </source>
</evidence>
<dbReference type="HAMAP" id="MF_01416">
    <property type="entry name" value="ATP_synth_delta_bact"/>
    <property type="match status" value="1"/>
</dbReference>
<evidence type="ECO:0000256" key="7">
    <source>
        <dbReference type="ARBA" id="ARBA00023310"/>
    </source>
</evidence>
<protein>
    <recommendedName>
        <fullName evidence="8">ATP synthase subunit delta</fullName>
    </recommendedName>
    <alternativeName>
        <fullName evidence="8">ATP synthase F(1) sector subunit delta</fullName>
    </alternativeName>
    <alternativeName>
        <fullName evidence="8">F-type ATPase subunit delta</fullName>
        <shortName evidence="8">F-ATPase subunit delta</shortName>
    </alternativeName>
</protein>
<comment type="function">
    <text evidence="8">This protein is part of the stalk that links CF(0) to CF(1). It either transmits conformational changes from CF(0) to CF(1) or is implicated in proton conduction.</text>
</comment>
<evidence type="ECO:0000313" key="10">
    <source>
        <dbReference type="Proteomes" id="UP000298324"/>
    </source>
</evidence>
<keyword evidence="3 8" id="KW-0375">Hydrogen ion transport</keyword>
<evidence type="ECO:0000256" key="1">
    <source>
        <dbReference type="ARBA" id="ARBA00004370"/>
    </source>
</evidence>
<keyword evidence="7 8" id="KW-0066">ATP synthesis</keyword>
<evidence type="ECO:0000256" key="8">
    <source>
        <dbReference type="HAMAP-Rule" id="MF_01416"/>
    </source>
</evidence>
<keyword evidence="5 8" id="KW-0472">Membrane</keyword>
<dbReference type="PRINTS" id="PR00125">
    <property type="entry name" value="ATPASEDELTA"/>
</dbReference>
<dbReference type="EMBL" id="QFGA01000004">
    <property type="protein sequence ID" value="TEB04231.1"/>
    <property type="molecule type" value="Genomic_DNA"/>
</dbReference>
<sequence length="186" mass="20638">MRGPVAGRYAQALYDIASEEKTLPKYKSMVDRIESELKEVRGILDENIELQRLLYHPQITAAAKKELLDQLFKGKISEVTGNFLALLVDRRRETYFGDIVDEFVALANADRGIIDARVTTAVELNDAEKGELSSILARLTGKKVQTSYAVDPSIIGGVIVRMGDKIIDGSVKTRLTTLKDRLKAIS</sequence>
<dbReference type="InterPro" id="IPR000711">
    <property type="entry name" value="ATPase_OSCP/dsu"/>
</dbReference>
<keyword evidence="4 8" id="KW-0406">Ion transport</keyword>
<dbReference type="GO" id="GO:0045259">
    <property type="term" value="C:proton-transporting ATP synthase complex"/>
    <property type="evidence" value="ECO:0007669"/>
    <property type="project" value="UniProtKB-KW"/>
</dbReference>
<accession>A0A4Y7R6G9</accession>
<dbReference type="NCBIfam" id="NF004403">
    <property type="entry name" value="PRK05758.2-4"/>
    <property type="match status" value="1"/>
</dbReference>